<feature type="domain" description="Methyl-accepting transducer" evidence="12">
    <location>
        <begin position="276"/>
        <end position="512"/>
    </location>
</feature>
<dbReference type="PRINTS" id="PR00260">
    <property type="entry name" value="CHEMTRNSDUCR"/>
</dbReference>
<dbReference type="GO" id="GO:0005886">
    <property type="term" value="C:plasma membrane"/>
    <property type="evidence" value="ECO:0007669"/>
    <property type="project" value="UniProtKB-SubCell"/>
</dbReference>
<dbReference type="STRING" id="484498.SAMN05421686_105288"/>
<comment type="subcellular location">
    <subcellularLocation>
        <location evidence="1">Cell inner membrane</location>
        <topology evidence="1">Multi-pass membrane protein</topology>
    </subcellularLocation>
</comment>
<dbReference type="CDD" id="cd11386">
    <property type="entry name" value="MCP_signal"/>
    <property type="match status" value="1"/>
</dbReference>
<feature type="transmembrane region" description="Helical" evidence="11">
    <location>
        <begin position="189"/>
        <end position="215"/>
    </location>
</feature>
<dbReference type="PROSITE" id="PS50192">
    <property type="entry name" value="T_SNARE"/>
    <property type="match status" value="1"/>
</dbReference>
<evidence type="ECO:0000256" key="5">
    <source>
        <dbReference type="ARBA" id="ARBA00022989"/>
    </source>
</evidence>
<evidence type="ECO:0000256" key="11">
    <source>
        <dbReference type="SAM" id="Phobius"/>
    </source>
</evidence>
<dbReference type="Pfam" id="PF17200">
    <property type="entry name" value="sCache_2"/>
    <property type="match status" value="1"/>
</dbReference>
<dbReference type="OrthoDB" id="6376221at2"/>
<dbReference type="InterPro" id="IPR003660">
    <property type="entry name" value="HAMP_dom"/>
</dbReference>
<feature type="domain" description="HAMP" evidence="14">
    <location>
        <begin position="217"/>
        <end position="271"/>
    </location>
</feature>
<feature type="region of interest" description="Disordered" evidence="10">
    <location>
        <begin position="445"/>
        <end position="470"/>
    </location>
</feature>
<evidence type="ECO:0000259" key="14">
    <source>
        <dbReference type="PROSITE" id="PS50885"/>
    </source>
</evidence>
<evidence type="ECO:0000313" key="16">
    <source>
        <dbReference type="Proteomes" id="UP000185639"/>
    </source>
</evidence>
<dbReference type="SUPFAM" id="SSF58104">
    <property type="entry name" value="Methyl-accepting chemotaxis protein (MCP) signaling domain"/>
    <property type="match status" value="1"/>
</dbReference>
<accession>A0A1N7MMH5</accession>
<dbReference type="InterPro" id="IPR004089">
    <property type="entry name" value="MCPsignal_dom"/>
</dbReference>
<feature type="domain" description="T-SNARE coiled-coil homology" evidence="13">
    <location>
        <begin position="463"/>
        <end position="525"/>
    </location>
</feature>
<dbReference type="Gene3D" id="3.30.450.20">
    <property type="entry name" value="PAS domain"/>
    <property type="match status" value="1"/>
</dbReference>
<evidence type="ECO:0000256" key="4">
    <source>
        <dbReference type="ARBA" id="ARBA00022692"/>
    </source>
</evidence>
<evidence type="ECO:0000256" key="9">
    <source>
        <dbReference type="PROSITE-ProRule" id="PRU00284"/>
    </source>
</evidence>
<keyword evidence="16" id="KW-1185">Reference proteome</keyword>
<evidence type="ECO:0000313" key="15">
    <source>
        <dbReference type="EMBL" id="SIS87230.1"/>
    </source>
</evidence>
<keyword evidence="7 9" id="KW-0807">Transducer</keyword>
<evidence type="ECO:0000256" key="7">
    <source>
        <dbReference type="ARBA" id="ARBA00023224"/>
    </source>
</evidence>
<keyword evidence="2" id="KW-1003">Cell membrane</keyword>
<keyword evidence="3" id="KW-0997">Cell inner membrane</keyword>
<sequence>MTFLRNLSIRARLWLIMAAALICIVLLEAKALSSQYDVMFAAEYTAKENTAKSLVNSAHSLLERYQRMVREGVLTEEGAKEAALDALRSLRDGDVYFWVHDRTPVMLLNPVVESLEGTNVGNFEDKAGKKVFREVIQVADASSEGGTVEYSWPRPGENDASTKVSYVRKFDHWNWYIGSGTYPSDIAGAFWASAASAAVMTLIFAGLMAIIIRLISNSIEVPLTQLRHTMSSIAKGDGDLTQRIPITGDDEITRLSQSFNQFISQIHDIIRESVNATNEVASLGREIAAMGSETRKLTDEQMQESDHVATGATEMSQTIQEIADNADKAADAVKVVEGNSKAGLTTMQNTQAHIADLADQIQASRASIQSLRSETESIGTVLEVIRGIAEQTNLLALNAAIEAARAGEQGRGFAVVADEVRTLASRTQESTEEIHRTISRLQEQAEATVQSMENSANHSEETSEMSQSASEAIARISDAVVTLTEMNLSVASAVEQQSVAANEISQSINRIAGSSNDISNNMSRSDDRGKRLAECSDRLSEQIARFRI</sequence>
<dbReference type="PANTHER" id="PTHR32089">
    <property type="entry name" value="METHYL-ACCEPTING CHEMOTAXIS PROTEIN MCPB"/>
    <property type="match status" value="1"/>
</dbReference>
<keyword evidence="6 11" id="KW-0472">Membrane</keyword>
<evidence type="ECO:0000256" key="2">
    <source>
        <dbReference type="ARBA" id="ARBA00022475"/>
    </source>
</evidence>
<feature type="compositionally biased region" description="Polar residues" evidence="10">
    <location>
        <begin position="445"/>
        <end position="457"/>
    </location>
</feature>
<dbReference type="PANTHER" id="PTHR32089:SF119">
    <property type="entry name" value="METHYL-ACCEPTING CHEMOTAXIS PROTEIN CTPL"/>
    <property type="match status" value="1"/>
</dbReference>
<comment type="similarity">
    <text evidence="8">Belongs to the methyl-accepting chemotaxis (MCP) protein family.</text>
</comment>
<evidence type="ECO:0000256" key="1">
    <source>
        <dbReference type="ARBA" id="ARBA00004429"/>
    </source>
</evidence>
<dbReference type="SMART" id="SM01049">
    <property type="entry name" value="Cache_2"/>
    <property type="match status" value="1"/>
</dbReference>
<evidence type="ECO:0000256" key="10">
    <source>
        <dbReference type="SAM" id="MobiDB-lite"/>
    </source>
</evidence>
<dbReference type="FunFam" id="1.10.287.950:FF:000001">
    <property type="entry name" value="Methyl-accepting chemotaxis sensory transducer"/>
    <property type="match status" value="1"/>
</dbReference>
<dbReference type="Pfam" id="PF00015">
    <property type="entry name" value="MCPsignal"/>
    <property type="match status" value="1"/>
</dbReference>
<dbReference type="SMART" id="SM00283">
    <property type="entry name" value="MA"/>
    <property type="match status" value="1"/>
</dbReference>
<dbReference type="GO" id="GO:0006935">
    <property type="term" value="P:chemotaxis"/>
    <property type="evidence" value="ECO:0007669"/>
    <property type="project" value="InterPro"/>
</dbReference>
<name>A0A1N7MMH5_9GAMM</name>
<evidence type="ECO:0000256" key="6">
    <source>
        <dbReference type="ARBA" id="ARBA00023136"/>
    </source>
</evidence>
<dbReference type="RefSeq" id="WP_076515700.1">
    <property type="nucleotide sequence ID" value="NZ_FTOH01000005.1"/>
</dbReference>
<evidence type="ECO:0000256" key="8">
    <source>
        <dbReference type="ARBA" id="ARBA00029447"/>
    </source>
</evidence>
<dbReference type="SMART" id="SM00304">
    <property type="entry name" value="HAMP"/>
    <property type="match status" value="1"/>
</dbReference>
<evidence type="ECO:0000259" key="13">
    <source>
        <dbReference type="PROSITE" id="PS50192"/>
    </source>
</evidence>
<evidence type="ECO:0000259" key="12">
    <source>
        <dbReference type="PROSITE" id="PS50111"/>
    </source>
</evidence>
<evidence type="ECO:0000256" key="3">
    <source>
        <dbReference type="ARBA" id="ARBA00022519"/>
    </source>
</evidence>
<organism evidence="15 16">
    <name type="scientific">Thalassolituus maritimus</name>
    <dbReference type="NCBI Taxonomy" id="484498"/>
    <lineage>
        <taxon>Bacteria</taxon>
        <taxon>Pseudomonadati</taxon>
        <taxon>Pseudomonadota</taxon>
        <taxon>Gammaproteobacteria</taxon>
        <taxon>Oceanospirillales</taxon>
        <taxon>Oceanospirillaceae</taxon>
        <taxon>Thalassolituus</taxon>
    </lineage>
</organism>
<keyword evidence="4 11" id="KW-0812">Transmembrane</keyword>
<gene>
    <name evidence="15" type="ORF">SAMN05421686_105288</name>
</gene>
<proteinExistence type="inferred from homology"/>
<dbReference type="InterPro" id="IPR033480">
    <property type="entry name" value="sCache_2"/>
</dbReference>
<dbReference type="PROSITE" id="PS50885">
    <property type="entry name" value="HAMP"/>
    <property type="match status" value="1"/>
</dbReference>
<reference evidence="16" key="1">
    <citation type="submission" date="2017-01" db="EMBL/GenBank/DDBJ databases">
        <authorList>
            <person name="Varghese N."/>
            <person name="Submissions S."/>
        </authorList>
    </citation>
    <scope>NUCLEOTIDE SEQUENCE [LARGE SCALE GENOMIC DNA]</scope>
    <source>
        <strain evidence="16">DSM 24913</strain>
    </source>
</reference>
<dbReference type="GO" id="GO:0007165">
    <property type="term" value="P:signal transduction"/>
    <property type="evidence" value="ECO:0007669"/>
    <property type="project" value="UniProtKB-KW"/>
</dbReference>
<dbReference type="GO" id="GO:0004888">
    <property type="term" value="F:transmembrane signaling receptor activity"/>
    <property type="evidence" value="ECO:0007669"/>
    <property type="project" value="InterPro"/>
</dbReference>
<dbReference type="Gene3D" id="1.10.287.950">
    <property type="entry name" value="Methyl-accepting chemotaxis protein"/>
    <property type="match status" value="1"/>
</dbReference>
<dbReference type="InterPro" id="IPR000727">
    <property type="entry name" value="T_SNARE_dom"/>
</dbReference>
<dbReference type="CDD" id="cd06225">
    <property type="entry name" value="HAMP"/>
    <property type="match status" value="1"/>
</dbReference>
<dbReference type="Proteomes" id="UP000185639">
    <property type="component" value="Unassembled WGS sequence"/>
</dbReference>
<protein>
    <submittedName>
        <fullName evidence="15">Methyl-accepting chemotaxis sensory transducer with Cache sensor</fullName>
    </submittedName>
</protein>
<dbReference type="InterPro" id="IPR004090">
    <property type="entry name" value="Chemotax_Me-accpt_rcpt"/>
</dbReference>
<dbReference type="Pfam" id="PF00672">
    <property type="entry name" value="HAMP"/>
    <property type="match status" value="1"/>
</dbReference>
<keyword evidence="5 11" id="KW-1133">Transmembrane helix</keyword>
<dbReference type="PROSITE" id="PS50111">
    <property type="entry name" value="CHEMOTAXIS_TRANSDUC_2"/>
    <property type="match status" value="1"/>
</dbReference>
<dbReference type="AlphaFoldDB" id="A0A1N7MMH5"/>
<dbReference type="EMBL" id="FTOH01000005">
    <property type="protein sequence ID" value="SIS87230.1"/>
    <property type="molecule type" value="Genomic_DNA"/>
</dbReference>